<comment type="similarity">
    <text evidence="2">Belongs to the sphingosine N-acyltransferase family.</text>
</comment>
<dbReference type="EMBL" id="MBFT01000163">
    <property type="protein sequence ID" value="PVU95964.1"/>
    <property type="molecule type" value="Genomic_DNA"/>
</dbReference>
<evidence type="ECO:0000256" key="6">
    <source>
        <dbReference type="PROSITE-ProRule" id="PRU00205"/>
    </source>
</evidence>
<reference evidence="10 11" key="1">
    <citation type="journal article" date="2018" name="MBio">
        <title>Comparative Genomics Reveals the Core Gene Toolbox for the Fungus-Insect Symbiosis.</title>
        <authorList>
            <person name="Wang Y."/>
            <person name="Stata M."/>
            <person name="Wang W."/>
            <person name="Stajich J.E."/>
            <person name="White M.M."/>
            <person name="Moncalvo J.M."/>
        </authorList>
    </citation>
    <scope>NUCLEOTIDE SEQUENCE [LARGE SCALE GENOMIC DNA]</scope>
    <source>
        <strain evidence="10 11">AUS-77-4</strain>
    </source>
</reference>
<feature type="transmembrane region" description="Helical" evidence="8">
    <location>
        <begin position="109"/>
        <end position="132"/>
    </location>
</feature>
<protein>
    <recommendedName>
        <fullName evidence="9">TLC domain-containing protein</fullName>
    </recommendedName>
</protein>
<keyword evidence="11" id="KW-1185">Reference proteome</keyword>
<dbReference type="PANTHER" id="PTHR12560:SF0">
    <property type="entry name" value="LD18904P"/>
    <property type="match status" value="1"/>
</dbReference>
<keyword evidence="5 6" id="KW-0472">Membrane</keyword>
<dbReference type="GO" id="GO:0016020">
    <property type="term" value="C:membrane"/>
    <property type="evidence" value="ECO:0007669"/>
    <property type="project" value="UniProtKB-SubCell"/>
</dbReference>
<dbReference type="PIRSF" id="PIRSF005225">
    <property type="entry name" value="LAG1_LAC1"/>
    <property type="match status" value="1"/>
</dbReference>
<comment type="caution">
    <text evidence="10">The sequence shown here is derived from an EMBL/GenBank/DDBJ whole genome shotgun (WGS) entry which is preliminary data.</text>
</comment>
<feature type="transmembrane region" description="Helical" evidence="8">
    <location>
        <begin position="63"/>
        <end position="81"/>
    </location>
</feature>
<dbReference type="GO" id="GO:0046513">
    <property type="term" value="P:ceramide biosynthetic process"/>
    <property type="evidence" value="ECO:0007669"/>
    <property type="project" value="InterPro"/>
</dbReference>
<dbReference type="GO" id="GO:0050291">
    <property type="term" value="F:sphingosine N-acyltransferase activity"/>
    <property type="evidence" value="ECO:0007669"/>
    <property type="project" value="InterPro"/>
</dbReference>
<comment type="subcellular location">
    <subcellularLocation>
        <location evidence="1">Membrane</location>
        <topology evidence="1">Multi-pass membrane protein</topology>
    </subcellularLocation>
</comment>
<evidence type="ECO:0000313" key="10">
    <source>
        <dbReference type="EMBL" id="PVU95964.1"/>
    </source>
</evidence>
<dbReference type="InterPro" id="IPR006634">
    <property type="entry name" value="TLC-dom"/>
</dbReference>
<feature type="domain" description="TLC" evidence="9">
    <location>
        <begin position="147"/>
        <end position="358"/>
    </location>
</feature>
<dbReference type="InterPro" id="IPR016439">
    <property type="entry name" value="Lag1/Lac1-like"/>
</dbReference>
<evidence type="ECO:0000313" key="11">
    <source>
        <dbReference type="Proteomes" id="UP000245699"/>
    </source>
</evidence>
<dbReference type="Pfam" id="PF03798">
    <property type="entry name" value="TRAM_LAG1_CLN8"/>
    <property type="match status" value="1"/>
</dbReference>
<proteinExistence type="inferred from homology"/>
<organism evidence="10 11">
    <name type="scientific">Furculomyces boomerangus</name>
    <dbReference type="NCBI Taxonomy" id="61424"/>
    <lineage>
        <taxon>Eukaryota</taxon>
        <taxon>Fungi</taxon>
        <taxon>Fungi incertae sedis</taxon>
        <taxon>Zoopagomycota</taxon>
        <taxon>Kickxellomycotina</taxon>
        <taxon>Harpellomycetes</taxon>
        <taxon>Harpellales</taxon>
        <taxon>Harpellaceae</taxon>
        <taxon>Furculomyces</taxon>
    </lineage>
</organism>
<feature type="region of interest" description="Disordered" evidence="7">
    <location>
        <begin position="362"/>
        <end position="381"/>
    </location>
</feature>
<dbReference type="PROSITE" id="PS50922">
    <property type="entry name" value="TLC"/>
    <property type="match status" value="1"/>
</dbReference>
<dbReference type="Proteomes" id="UP000245699">
    <property type="component" value="Unassembled WGS sequence"/>
</dbReference>
<evidence type="ECO:0000259" key="9">
    <source>
        <dbReference type="PROSITE" id="PS50922"/>
    </source>
</evidence>
<dbReference type="AlphaFoldDB" id="A0A2T9YUL3"/>
<evidence type="ECO:0000256" key="8">
    <source>
        <dbReference type="SAM" id="Phobius"/>
    </source>
</evidence>
<feature type="transmembrane region" description="Helical" evidence="8">
    <location>
        <begin position="271"/>
        <end position="290"/>
    </location>
</feature>
<dbReference type="STRING" id="61424.A0A2T9YUL3"/>
<keyword evidence="3 6" id="KW-0812">Transmembrane</keyword>
<evidence type="ECO:0000256" key="2">
    <source>
        <dbReference type="ARBA" id="ARBA00009808"/>
    </source>
</evidence>
<dbReference type="PANTHER" id="PTHR12560">
    <property type="entry name" value="LONGEVITY ASSURANCE FACTOR 1 LAG1"/>
    <property type="match status" value="1"/>
</dbReference>
<gene>
    <name evidence="10" type="ORF">BB559_002541</name>
</gene>
<name>A0A2T9YUL3_9FUNG</name>
<evidence type="ECO:0000256" key="5">
    <source>
        <dbReference type="ARBA" id="ARBA00023136"/>
    </source>
</evidence>
<accession>A0A2T9YUL3</accession>
<feature type="compositionally biased region" description="Basic and acidic residues" evidence="7">
    <location>
        <begin position="362"/>
        <end position="374"/>
    </location>
</feature>
<feature type="transmembrane region" description="Helical" evidence="8">
    <location>
        <begin position="333"/>
        <end position="353"/>
    </location>
</feature>
<feature type="transmembrane region" description="Helical" evidence="8">
    <location>
        <begin position="197"/>
        <end position="215"/>
    </location>
</feature>
<evidence type="ECO:0000256" key="3">
    <source>
        <dbReference type="ARBA" id="ARBA00022692"/>
    </source>
</evidence>
<dbReference type="SMART" id="SM00724">
    <property type="entry name" value="TLC"/>
    <property type="match status" value="1"/>
</dbReference>
<evidence type="ECO:0000256" key="1">
    <source>
        <dbReference type="ARBA" id="ARBA00004141"/>
    </source>
</evidence>
<sequence>MTIQTTDPPKALEKHSFVSDPKYLNKAPLTPEQAQSLDEVKKRRAARKHLTADQMYAQNEKDVMGISAAFFCSILASKLIGQQAAEAFVQMSYEIPDRPGYYTKGLADIPLVIMLISVILFVRTFISIYLFSPLTRLLKITNQRTINRFKEQSWQLMYGAFSFSYGIYLLKSNPDKVGFDNFWRKYPNLELDYLTKFFYMLQLAFWASQMITLFIEAKRSDFFIMLLHHFVTEFLIIYGYYTNSIFIGIAIHANMDAVDIFLPLSKLFKYARFELGVNLSFAFMLVTWIYTRHYLLCRIIYNVYIESPQHTTYLYDPSKGHYWTKGSRDASTIFLVALEILCVVWLFQIFNVIRGIIRGKGTQDVRSDDENDSSRKKKKTE</sequence>
<keyword evidence="4 8" id="KW-1133">Transmembrane helix</keyword>
<evidence type="ECO:0000256" key="4">
    <source>
        <dbReference type="ARBA" id="ARBA00022989"/>
    </source>
</evidence>
<dbReference type="OrthoDB" id="537032at2759"/>
<evidence type="ECO:0000256" key="7">
    <source>
        <dbReference type="SAM" id="MobiDB-lite"/>
    </source>
</evidence>